<gene>
    <name evidence="1" type="ORF">HPB50_008659</name>
</gene>
<sequence>MLLLLSAMVTRGEASRACNACGPECVTACGTAMFRACCFNYNRKRSGPRRERLRVGNPGHGGIRRRVGEPRFDRQRHLRESRRNGRWRCRQRNSTGRLGAVLDAARAAAASCAVLDGAL</sequence>
<keyword evidence="2" id="KW-1185">Reference proteome</keyword>
<dbReference type="EMBL" id="CM023485">
    <property type="protein sequence ID" value="KAH6930061.1"/>
    <property type="molecule type" value="Genomic_DNA"/>
</dbReference>
<evidence type="ECO:0000313" key="1">
    <source>
        <dbReference type="EMBL" id="KAH6930061.1"/>
    </source>
</evidence>
<protein>
    <submittedName>
        <fullName evidence="1">Uncharacterized protein</fullName>
    </submittedName>
</protein>
<proteinExistence type="predicted"/>
<name>A0ACB7S551_HYAAI</name>
<dbReference type="Proteomes" id="UP000821845">
    <property type="component" value="Chromosome 5"/>
</dbReference>
<organism evidence="1 2">
    <name type="scientific">Hyalomma asiaticum</name>
    <name type="common">Tick</name>
    <dbReference type="NCBI Taxonomy" id="266040"/>
    <lineage>
        <taxon>Eukaryota</taxon>
        <taxon>Metazoa</taxon>
        <taxon>Ecdysozoa</taxon>
        <taxon>Arthropoda</taxon>
        <taxon>Chelicerata</taxon>
        <taxon>Arachnida</taxon>
        <taxon>Acari</taxon>
        <taxon>Parasitiformes</taxon>
        <taxon>Ixodida</taxon>
        <taxon>Ixodoidea</taxon>
        <taxon>Ixodidae</taxon>
        <taxon>Hyalomminae</taxon>
        <taxon>Hyalomma</taxon>
    </lineage>
</organism>
<evidence type="ECO:0000313" key="2">
    <source>
        <dbReference type="Proteomes" id="UP000821845"/>
    </source>
</evidence>
<reference evidence="1" key="1">
    <citation type="submission" date="2020-05" db="EMBL/GenBank/DDBJ databases">
        <title>Large-scale comparative analyses of tick genomes elucidate their genetic diversity and vector capacities.</title>
        <authorList>
            <person name="Jia N."/>
            <person name="Wang J."/>
            <person name="Shi W."/>
            <person name="Du L."/>
            <person name="Sun Y."/>
            <person name="Zhan W."/>
            <person name="Jiang J."/>
            <person name="Wang Q."/>
            <person name="Zhang B."/>
            <person name="Ji P."/>
            <person name="Sakyi L.B."/>
            <person name="Cui X."/>
            <person name="Yuan T."/>
            <person name="Jiang B."/>
            <person name="Yang W."/>
            <person name="Lam T.T.-Y."/>
            <person name="Chang Q."/>
            <person name="Ding S."/>
            <person name="Wang X."/>
            <person name="Zhu J."/>
            <person name="Ruan X."/>
            <person name="Zhao L."/>
            <person name="Wei J."/>
            <person name="Que T."/>
            <person name="Du C."/>
            <person name="Cheng J."/>
            <person name="Dai P."/>
            <person name="Han X."/>
            <person name="Huang E."/>
            <person name="Gao Y."/>
            <person name="Liu J."/>
            <person name="Shao H."/>
            <person name="Ye R."/>
            <person name="Li L."/>
            <person name="Wei W."/>
            <person name="Wang X."/>
            <person name="Wang C."/>
            <person name="Yang T."/>
            <person name="Huo Q."/>
            <person name="Li W."/>
            <person name="Guo W."/>
            <person name="Chen H."/>
            <person name="Zhou L."/>
            <person name="Ni X."/>
            <person name="Tian J."/>
            <person name="Zhou Y."/>
            <person name="Sheng Y."/>
            <person name="Liu T."/>
            <person name="Pan Y."/>
            <person name="Xia L."/>
            <person name="Li J."/>
            <person name="Zhao F."/>
            <person name="Cao W."/>
        </authorList>
    </citation>
    <scope>NUCLEOTIDE SEQUENCE</scope>
    <source>
        <strain evidence="1">Hyas-2018</strain>
    </source>
</reference>
<comment type="caution">
    <text evidence="1">The sequence shown here is derived from an EMBL/GenBank/DDBJ whole genome shotgun (WGS) entry which is preliminary data.</text>
</comment>
<accession>A0ACB7S551</accession>